<comment type="caution">
    <text evidence="1">The sequence shown here is derived from an EMBL/GenBank/DDBJ whole genome shotgun (WGS) entry which is preliminary data.</text>
</comment>
<name>A0AA87ZYJ5_FICCA</name>
<evidence type="ECO:0000313" key="1">
    <source>
        <dbReference type="EMBL" id="GMN41430.1"/>
    </source>
</evidence>
<accession>A0AA87ZYJ5</accession>
<protein>
    <submittedName>
        <fullName evidence="1">Uncharacterized protein</fullName>
    </submittedName>
</protein>
<reference evidence="1" key="1">
    <citation type="submission" date="2023-07" db="EMBL/GenBank/DDBJ databases">
        <title>draft genome sequence of fig (Ficus carica).</title>
        <authorList>
            <person name="Takahashi T."/>
            <person name="Nishimura K."/>
        </authorList>
    </citation>
    <scope>NUCLEOTIDE SEQUENCE</scope>
</reference>
<dbReference type="EMBL" id="BTGU01000012">
    <property type="protein sequence ID" value="GMN41430.1"/>
    <property type="molecule type" value="Genomic_DNA"/>
</dbReference>
<dbReference type="AlphaFoldDB" id="A0AA87ZYJ5"/>
<organism evidence="1 2">
    <name type="scientific">Ficus carica</name>
    <name type="common">Common fig</name>
    <dbReference type="NCBI Taxonomy" id="3494"/>
    <lineage>
        <taxon>Eukaryota</taxon>
        <taxon>Viridiplantae</taxon>
        <taxon>Streptophyta</taxon>
        <taxon>Embryophyta</taxon>
        <taxon>Tracheophyta</taxon>
        <taxon>Spermatophyta</taxon>
        <taxon>Magnoliopsida</taxon>
        <taxon>eudicotyledons</taxon>
        <taxon>Gunneridae</taxon>
        <taxon>Pentapetalae</taxon>
        <taxon>rosids</taxon>
        <taxon>fabids</taxon>
        <taxon>Rosales</taxon>
        <taxon>Moraceae</taxon>
        <taxon>Ficeae</taxon>
        <taxon>Ficus</taxon>
    </lineage>
</organism>
<gene>
    <name evidence="1" type="ORF">TIFTF001_010658</name>
</gene>
<evidence type="ECO:0000313" key="2">
    <source>
        <dbReference type="Proteomes" id="UP001187192"/>
    </source>
</evidence>
<keyword evidence="2" id="KW-1185">Reference proteome</keyword>
<sequence>MGFPSCETSGGGTTAAVVAKVVGGSVISMGMESDGRNWEFLDQI</sequence>
<proteinExistence type="predicted"/>
<dbReference type="Proteomes" id="UP001187192">
    <property type="component" value="Unassembled WGS sequence"/>
</dbReference>